<protein>
    <submittedName>
        <fullName evidence="2">F-box associated interaction domain</fullName>
    </submittedName>
</protein>
<name>A0A8T2HBX0_ARASU</name>
<sequence length="312" mass="36248">MSLCVETMGFHTSTSRFCGIVPQKVIVTAASFVHLQKWQQVVLLLIPSTSNFWKELKCCSKRVSYGLFWKLDITSPKVGTGNVILKCFFGYDPIRKQFKVLCWTNFYRQGRTSNEQYQVLTLGTGELLWRKIECLFPHEPHKDKNGICINGVLYYIAWLKNRCYDGTEIIVCFDVRSEKFSFIEIEIKEVKGSILLEYKGKLGVLMWSVYSYSAELWVLDDTKNVKWSKYKFVLPYTASEEVKKSIWATDSGELVWTLSSPLSHPLYVYYYNLESQSVREVEIKGMKDKVSRDIGDSLVTFTNYVENLMFLQ</sequence>
<dbReference type="InterPro" id="IPR017451">
    <property type="entry name" value="F-box-assoc_interact_dom"/>
</dbReference>
<keyword evidence="3" id="KW-1185">Reference proteome</keyword>
<gene>
    <name evidence="2" type="ORF">ISN44_As01g038010</name>
</gene>
<organism evidence="2 3">
    <name type="scientific">Arabidopsis suecica</name>
    <name type="common">Swedish thale-cress</name>
    <name type="synonym">Cardaminopsis suecica</name>
    <dbReference type="NCBI Taxonomy" id="45249"/>
    <lineage>
        <taxon>Eukaryota</taxon>
        <taxon>Viridiplantae</taxon>
        <taxon>Streptophyta</taxon>
        <taxon>Embryophyta</taxon>
        <taxon>Tracheophyta</taxon>
        <taxon>Spermatophyta</taxon>
        <taxon>Magnoliopsida</taxon>
        <taxon>eudicotyledons</taxon>
        <taxon>Gunneridae</taxon>
        <taxon>Pentapetalae</taxon>
        <taxon>rosids</taxon>
        <taxon>malvids</taxon>
        <taxon>Brassicales</taxon>
        <taxon>Brassicaceae</taxon>
        <taxon>Camelineae</taxon>
        <taxon>Arabidopsis</taxon>
    </lineage>
</organism>
<dbReference type="PANTHER" id="PTHR31111:SF114">
    <property type="entry name" value="F-BOX ASSOCIATED UBIQUITINATION EFFECTOR FAMILY PROTEIN-RELATED"/>
    <property type="match status" value="1"/>
</dbReference>
<evidence type="ECO:0000259" key="1">
    <source>
        <dbReference type="Pfam" id="PF08268"/>
    </source>
</evidence>
<accession>A0A8T2HBX0</accession>
<dbReference type="InterPro" id="IPR013187">
    <property type="entry name" value="F-box-assoc_dom_typ3"/>
</dbReference>
<dbReference type="OrthoDB" id="687122at2759"/>
<feature type="domain" description="F-box associated beta-propeller type 3" evidence="1">
    <location>
        <begin position="73"/>
        <end position="305"/>
    </location>
</feature>
<evidence type="ECO:0000313" key="2">
    <source>
        <dbReference type="EMBL" id="KAG7656707.1"/>
    </source>
</evidence>
<dbReference type="Proteomes" id="UP000694251">
    <property type="component" value="Chromosome 1"/>
</dbReference>
<reference evidence="2 3" key="1">
    <citation type="submission" date="2020-12" db="EMBL/GenBank/DDBJ databases">
        <title>Concerted genomic and epigenomic changes stabilize Arabidopsis allopolyploids.</title>
        <authorList>
            <person name="Chen Z."/>
        </authorList>
    </citation>
    <scope>NUCLEOTIDE SEQUENCE [LARGE SCALE GENOMIC DNA]</scope>
    <source>
        <strain evidence="2">As9502</strain>
        <tissue evidence="2">Leaf</tissue>
    </source>
</reference>
<dbReference type="PANTHER" id="PTHR31111">
    <property type="entry name" value="BNAA05G37150D PROTEIN-RELATED"/>
    <property type="match status" value="1"/>
</dbReference>
<dbReference type="Pfam" id="PF08268">
    <property type="entry name" value="FBA_3"/>
    <property type="match status" value="1"/>
</dbReference>
<dbReference type="AlphaFoldDB" id="A0A8T2HBX0"/>
<evidence type="ECO:0000313" key="3">
    <source>
        <dbReference type="Proteomes" id="UP000694251"/>
    </source>
</evidence>
<comment type="caution">
    <text evidence="2">The sequence shown here is derived from an EMBL/GenBank/DDBJ whole genome shotgun (WGS) entry which is preliminary data.</text>
</comment>
<dbReference type="NCBIfam" id="TIGR01640">
    <property type="entry name" value="F_box_assoc_1"/>
    <property type="match status" value="1"/>
</dbReference>
<proteinExistence type="predicted"/>
<dbReference type="EMBL" id="JAEFBJ010000001">
    <property type="protein sequence ID" value="KAG7656707.1"/>
    <property type="molecule type" value="Genomic_DNA"/>
</dbReference>